<dbReference type="Gene3D" id="1.10.600.10">
    <property type="entry name" value="Farnesyl Diphosphate Synthase"/>
    <property type="match status" value="1"/>
</dbReference>
<evidence type="ECO:0000256" key="9">
    <source>
        <dbReference type="ARBA" id="ARBA00032380"/>
    </source>
</evidence>
<evidence type="ECO:0000256" key="6">
    <source>
        <dbReference type="ARBA" id="ARBA00022723"/>
    </source>
</evidence>
<dbReference type="Pfam" id="PF00348">
    <property type="entry name" value="polyprenyl_synt"/>
    <property type="match status" value="1"/>
</dbReference>
<keyword evidence="14" id="KW-1185">Reference proteome</keyword>
<dbReference type="SFLD" id="SFLDS00005">
    <property type="entry name" value="Isoprenoid_Synthase_Type_I"/>
    <property type="match status" value="1"/>
</dbReference>
<evidence type="ECO:0000256" key="5">
    <source>
        <dbReference type="ARBA" id="ARBA00022679"/>
    </source>
</evidence>
<evidence type="ECO:0000313" key="13">
    <source>
        <dbReference type="EMBL" id="WHY84578.1"/>
    </source>
</evidence>
<dbReference type="KEGG" id="nnv:QNH39_18195"/>
<comment type="similarity">
    <text evidence="2 12">Belongs to the FPP/GGPP synthase family.</text>
</comment>
<keyword evidence="6" id="KW-0479">Metal-binding</keyword>
<dbReference type="PROSITE" id="PS00444">
    <property type="entry name" value="POLYPRENYL_SYNTHASE_2"/>
    <property type="match status" value="1"/>
</dbReference>
<dbReference type="SUPFAM" id="SSF48576">
    <property type="entry name" value="Terpenoid synthases"/>
    <property type="match status" value="1"/>
</dbReference>
<proteinExistence type="inferred from homology"/>
<dbReference type="PANTHER" id="PTHR43281:SF1">
    <property type="entry name" value="FARNESYL DIPHOSPHATE SYNTHASE"/>
    <property type="match status" value="1"/>
</dbReference>
<dbReference type="CDD" id="cd00685">
    <property type="entry name" value="Trans_IPPS_HT"/>
    <property type="match status" value="1"/>
</dbReference>
<evidence type="ECO:0000256" key="11">
    <source>
        <dbReference type="ARBA" id="ARBA00049399"/>
    </source>
</evidence>
<evidence type="ECO:0000256" key="8">
    <source>
        <dbReference type="ARBA" id="ARBA00023229"/>
    </source>
</evidence>
<comment type="catalytic activity">
    <reaction evidence="11">
        <text>isopentenyl diphosphate + (2E)-geranyl diphosphate = (2E,6E)-farnesyl diphosphate + diphosphate</text>
        <dbReference type="Rhea" id="RHEA:19361"/>
        <dbReference type="ChEBI" id="CHEBI:33019"/>
        <dbReference type="ChEBI" id="CHEBI:58057"/>
        <dbReference type="ChEBI" id="CHEBI:128769"/>
        <dbReference type="ChEBI" id="CHEBI:175763"/>
        <dbReference type="EC" id="2.5.1.10"/>
    </reaction>
</comment>
<dbReference type="RefSeq" id="WP_066089669.1">
    <property type="nucleotide sequence ID" value="NZ_CP126114.1"/>
</dbReference>
<dbReference type="GO" id="GO:0004337">
    <property type="term" value="F:(2E,6E)-farnesyl diphosphate synthase activity"/>
    <property type="evidence" value="ECO:0007669"/>
    <property type="project" value="UniProtKB-EC"/>
</dbReference>
<evidence type="ECO:0000256" key="3">
    <source>
        <dbReference type="ARBA" id="ARBA00012439"/>
    </source>
</evidence>
<dbReference type="EC" id="2.5.1.10" evidence="3"/>
<evidence type="ECO:0000256" key="4">
    <source>
        <dbReference type="ARBA" id="ARBA00015100"/>
    </source>
</evidence>
<dbReference type="GO" id="GO:0005737">
    <property type="term" value="C:cytoplasm"/>
    <property type="evidence" value="ECO:0007669"/>
    <property type="project" value="UniProtKB-ARBA"/>
</dbReference>
<dbReference type="PANTHER" id="PTHR43281">
    <property type="entry name" value="FARNESYL DIPHOSPHATE SYNTHASE"/>
    <property type="match status" value="1"/>
</dbReference>
<keyword evidence="7" id="KW-0460">Magnesium</keyword>
<dbReference type="InterPro" id="IPR033749">
    <property type="entry name" value="Polyprenyl_synt_CS"/>
</dbReference>
<dbReference type="GO" id="GO:0046872">
    <property type="term" value="F:metal ion binding"/>
    <property type="evidence" value="ECO:0007669"/>
    <property type="project" value="UniProtKB-KW"/>
</dbReference>
<dbReference type="InterPro" id="IPR008949">
    <property type="entry name" value="Isoprenoid_synthase_dom_sf"/>
</dbReference>
<reference evidence="13" key="1">
    <citation type="submission" date="2023-05" db="EMBL/GenBank/DDBJ databases">
        <title>Comparative genomics of Bacillaceae isolates and their secondary metabolite potential.</title>
        <authorList>
            <person name="Song L."/>
            <person name="Nielsen L.J."/>
            <person name="Mohite O."/>
            <person name="Xu X."/>
            <person name="Weber T."/>
            <person name="Kovacs A.T."/>
        </authorList>
    </citation>
    <scope>NUCLEOTIDE SEQUENCE</scope>
    <source>
        <strain evidence="13">XLM17</strain>
    </source>
</reference>
<evidence type="ECO:0000256" key="10">
    <source>
        <dbReference type="ARBA" id="ARBA00032873"/>
    </source>
</evidence>
<organism evidence="13 14">
    <name type="scientific">Neobacillus novalis</name>
    <dbReference type="NCBI Taxonomy" id="220687"/>
    <lineage>
        <taxon>Bacteria</taxon>
        <taxon>Bacillati</taxon>
        <taxon>Bacillota</taxon>
        <taxon>Bacilli</taxon>
        <taxon>Bacillales</taxon>
        <taxon>Bacillaceae</taxon>
        <taxon>Neobacillus</taxon>
    </lineage>
</organism>
<dbReference type="NCBIfam" id="NF045485">
    <property type="entry name" value="FPPsyn"/>
    <property type="match status" value="1"/>
</dbReference>
<evidence type="ECO:0000256" key="1">
    <source>
        <dbReference type="ARBA" id="ARBA00001946"/>
    </source>
</evidence>
<dbReference type="SFLD" id="SFLDG01017">
    <property type="entry name" value="Polyprenyl_Transferase_Like"/>
    <property type="match status" value="1"/>
</dbReference>
<dbReference type="GO" id="GO:0016114">
    <property type="term" value="P:terpenoid biosynthetic process"/>
    <property type="evidence" value="ECO:0007669"/>
    <property type="project" value="UniProtKB-ARBA"/>
</dbReference>
<gene>
    <name evidence="13" type="ORF">QNH39_18195</name>
</gene>
<dbReference type="Proteomes" id="UP001178288">
    <property type="component" value="Chromosome"/>
</dbReference>
<comment type="cofactor">
    <cofactor evidence="1">
        <name>Mg(2+)</name>
        <dbReference type="ChEBI" id="CHEBI:18420"/>
    </cofactor>
</comment>
<evidence type="ECO:0000313" key="14">
    <source>
        <dbReference type="Proteomes" id="UP001178288"/>
    </source>
</evidence>
<evidence type="ECO:0000256" key="12">
    <source>
        <dbReference type="RuleBase" id="RU004466"/>
    </source>
</evidence>
<evidence type="ECO:0000256" key="2">
    <source>
        <dbReference type="ARBA" id="ARBA00006706"/>
    </source>
</evidence>
<protein>
    <recommendedName>
        <fullName evidence="4">Farnesyl diphosphate synthase</fullName>
        <ecNumber evidence="3">2.5.1.10</ecNumber>
    </recommendedName>
    <alternativeName>
        <fullName evidence="10">(2E,6E)-farnesyl diphosphate synthase</fullName>
    </alternativeName>
    <alternativeName>
        <fullName evidence="9">Geranyltranstransferase</fullName>
    </alternativeName>
</protein>
<keyword evidence="5 12" id="KW-0808">Transferase</keyword>
<dbReference type="InterPro" id="IPR000092">
    <property type="entry name" value="Polyprenyl_synt"/>
</dbReference>
<dbReference type="PROSITE" id="PS00723">
    <property type="entry name" value="POLYPRENYL_SYNTHASE_1"/>
    <property type="match status" value="1"/>
</dbReference>
<dbReference type="EMBL" id="CP126114">
    <property type="protein sequence ID" value="WHY84578.1"/>
    <property type="molecule type" value="Genomic_DNA"/>
</dbReference>
<dbReference type="InterPro" id="IPR053378">
    <property type="entry name" value="Prenyl_diphosphate_synthase"/>
</dbReference>
<evidence type="ECO:0000256" key="7">
    <source>
        <dbReference type="ARBA" id="ARBA00022842"/>
    </source>
</evidence>
<accession>A0AA95MM40</accession>
<name>A0AA95MM40_9BACI</name>
<sequence length="297" mass="32433">METRLLDAFAEEYKQLLETELRKLVDKLIAPPIIKESMIYSLEAGGKRIRPLLLFATLDAYSVDPKKGLFAAAAVEMIHTYSLIHDDLPSMDNDDLRRGKPTNHKVFGDAIAVLAGDALLTYSFEVIGKISSDFASPDTLLKVIIEMAKAAGSEGMVGGQVADMEGEGKSLTLQELEYIHIHKTGKLLRFSVLAGAILAGATESQLEHLSAFAHHLGIAFQIQDDILDLVGNQQLIGKTVGSDTVNHKSTYPQLLSLEGAKEALDKQINQAKVHLKKTGLHTNLLEEITDLIASRDH</sequence>
<keyword evidence="8" id="KW-0414">Isoprene biosynthesis</keyword>
<dbReference type="FunFam" id="1.10.600.10:FF:000001">
    <property type="entry name" value="Geranylgeranyl diphosphate synthase"/>
    <property type="match status" value="1"/>
</dbReference>
<dbReference type="AlphaFoldDB" id="A0AA95MM40"/>